<sequence length="789" mass="88395">MRPKPSRNSSQEATTRLSSSTSQQGWSSVQQINNQPSHSLRNNLGFRSTSEFNGDSQSFQHQQHYHQPEQQFNGSTSSKISRVYSIDQLLQVWSSVQDKLQKEGHEEKYRSLNPIRELIKQVENDRQLQKQGQHQHKKYEGSGNAQVAELTEKLNEINNWAQAENTGLDFASILGNVTNNSIGSNSNIGLKGNSPFTSKPILEKDTSFQSINAFAQQPQFLSQPPQSQLLQPNEINWYYLDPNGNQQGPFTGDLMQSWYTQNYLAPTLNVFREDEFQFYTLQDFINLVNNDKTPFLVPLPNLKINSFSSTFNQFESHTPLYQSNSGFIQTHQPQPQLPQLQQTQQNWATHSGRSSPWATHQTLNEISNSEFRLGTQSPFLTGGTSFTTEPSTQITQSSIATQDDEIFDQINSQVLNDVLKEETVQEPQSISVSHSKEASDILKKQESSVSEFSNLVESQPIQIKESPKHVQEKKEIKKLNTEPKTEVESIKAKPQLAPWANTSKPTVPKLTLDQIQQLEAEENAKQLKIKAEKDKLVAAQLLANAEKSIREAEAAKVPSLPSISSWGKPQTKPAAQTKTLLDIQREEAEAEAKAAQASQGSDNFKSSTNVTPAKNSFASIATSSVPSQPAWTVVSSTRKPAAVRPSVPKITSQSQSKINPDVLRSVSATTVSQNNAASSSKVSPRQEFLTWCRTTMKLNKGINQNEVLQILLMLPIGLESSEIIADTIYSNSSTMDGRRFAQEFLKRRKTVEDQVNDGLSWNDALHFSVEDDTDDWDFQVVGKKNKRRN</sequence>
<evidence type="ECO:0000256" key="1">
    <source>
        <dbReference type="SAM" id="MobiDB-lite"/>
    </source>
</evidence>
<feature type="compositionally biased region" description="Basic and acidic residues" evidence="1">
    <location>
        <begin position="583"/>
        <end position="592"/>
    </location>
</feature>
<organism evidence="3 4">
    <name type="scientific">Wickerhamomyces mucosus</name>
    <dbReference type="NCBI Taxonomy" id="1378264"/>
    <lineage>
        <taxon>Eukaryota</taxon>
        <taxon>Fungi</taxon>
        <taxon>Dikarya</taxon>
        <taxon>Ascomycota</taxon>
        <taxon>Saccharomycotina</taxon>
        <taxon>Saccharomycetes</taxon>
        <taxon>Phaffomycetales</taxon>
        <taxon>Wickerhamomycetaceae</taxon>
        <taxon>Wickerhamomyces</taxon>
    </lineage>
</organism>
<feature type="compositionally biased region" description="Polar residues" evidence="1">
    <location>
        <begin position="561"/>
        <end position="579"/>
    </location>
</feature>
<protein>
    <recommendedName>
        <fullName evidence="2">GYF domain-containing protein</fullName>
    </recommendedName>
</protein>
<proteinExistence type="predicted"/>
<dbReference type="Proteomes" id="UP000769528">
    <property type="component" value="Unassembled WGS sequence"/>
</dbReference>
<feature type="region of interest" description="Disordered" evidence="1">
    <location>
        <begin position="1"/>
        <end position="77"/>
    </location>
</feature>
<dbReference type="OrthoDB" id="48509at2759"/>
<dbReference type="PROSITE" id="PS50829">
    <property type="entry name" value="GYF"/>
    <property type="match status" value="1"/>
</dbReference>
<dbReference type="EMBL" id="JAEUBF010000026">
    <property type="protein sequence ID" value="KAH3680901.1"/>
    <property type="molecule type" value="Genomic_DNA"/>
</dbReference>
<dbReference type="SUPFAM" id="SSF55277">
    <property type="entry name" value="GYF domain"/>
    <property type="match status" value="1"/>
</dbReference>
<gene>
    <name evidence="3" type="ORF">WICMUC_000044</name>
</gene>
<feature type="compositionally biased region" description="Low complexity" evidence="1">
    <location>
        <begin position="18"/>
        <end position="31"/>
    </location>
</feature>
<feature type="domain" description="GYF" evidence="2">
    <location>
        <begin position="234"/>
        <end position="288"/>
    </location>
</feature>
<evidence type="ECO:0000259" key="2">
    <source>
        <dbReference type="PROSITE" id="PS50829"/>
    </source>
</evidence>
<dbReference type="InterPro" id="IPR051640">
    <property type="entry name" value="GRB10-interact_GYF"/>
</dbReference>
<accession>A0A9P8TJS3</accession>
<evidence type="ECO:0000313" key="3">
    <source>
        <dbReference type="EMBL" id="KAH3680901.1"/>
    </source>
</evidence>
<dbReference type="Gene3D" id="3.30.1490.40">
    <property type="match status" value="1"/>
</dbReference>
<comment type="caution">
    <text evidence="3">The sequence shown here is derived from an EMBL/GenBank/DDBJ whole genome shotgun (WGS) entry which is preliminary data.</text>
</comment>
<feature type="compositionally biased region" description="Polar residues" evidence="1">
    <location>
        <begin position="32"/>
        <end position="59"/>
    </location>
</feature>
<reference evidence="3" key="1">
    <citation type="journal article" date="2021" name="Open Biol.">
        <title>Shared evolutionary footprints suggest mitochondrial oxidative damage underlies multiple complex I losses in fungi.</title>
        <authorList>
            <person name="Schikora-Tamarit M.A."/>
            <person name="Marcet-Houben M."/>
            <person name="Nosek J."/>
            <person name="Gabaldon T."/>
        </authorList>
    </citation>
    <scope>NUCLEOTIDE SEQUENCE</scope>
    <source>
        <strain evidence="3">CBS6341</strain>
    </source>
</reference>
<reference evidence="3" key="2">
    <citation type="submission" date="2021-01" db="EMBL/GenBank/DDBJ databases">
        <authorList>
            <person name="Schikora-Tamarit M.A."/>
        </authorList>
    </citation>
    <scope>NUCLEOTIDE SEQUENCE</scope>
    <source>
        <strain evidence="3">CBS6341</strain>
    </source>
</reference>
<dbReference type="PANTHER" id="PTHR14445:SF36">
    <property type="entry name" value="FI03272P-RELATED"/>
    <property type="match status" value="1"/>
</dbReference>
<dbReference type="InterPro" id="IPR035445">
    <property type="entry name" value="GYF-like_dom_sf"/>
</dbReference>
<evidence type="ECO:0000313" key="4">
    <source>
        <dbReference type="Proteomes" id="UP000769528"/>
    </source>
</evidence>
<dbReference type="InterPro" id="IPR003169">
    <property type="entry name" value="GYF"/>
</dbReference>
<dbReference type="GO" id="GO:0005829">
    <property type="term" value="C:cytosol"/>
    <property type="evidence" value="ECO:0007669"/>
    <property type="project" value="TreeGrafter"/>
</dbReference>
<keyword evidence="4" id="KW-1185">Reference proteome</keyword>
<dbReference type="SMART" id="SM00444">
    <property type="entry name" value="GYF"/>
    <property type="match status" value="1"/>
</dbReference>
<dbReference type="Pfam" id="PF02213">
    <property type="entry name" value="GYF"/>
    <property type="match status" value="1"/>
</dbReference>
<feature type="compositionally biased region" description="Polar residues" evidence="1">
    <location>
        <begin position="1"/>
        <end position="17"/>
    </location>
</feature>
<dbReference type="AlphaFoldDB" id="A0A9P8TJS3"/>
<name>A0A9P8TJS3_9ASCO</name>
<feature type="compositionally biased region" description="Polar residues" evidence="1">
    <location>
        <begin position="598"/>
        <end position="609"/>
    </location>
</feature>
<dbReference type="PANTHER" id="PTHR14445">
    <property type="entry name" value="GRB10 INTERACTING GYF PROTEIN"/>
    <property type="match status" value="1"/>
</dbReference>
<feature type="region of interest" description="Disordered" evidence="1">
    <location>
        <begin position="551"/>
        <end position="609"/>
    </location>
</feature>